<organism evidence="1 2">
    <name type="scientific">Hydra vulgaris</name>
    <name type="common">Hydra</name>
    <name type="synonym">Hydra attenuata</name>
    <dbReference type="NCBI Taxonomy" id="6087"/>
    <lineage>
        <taxon>Eukaryota</taxon>
        <taxon>Metazoa</taxon>
        <taxon>Cnidaria</taxon>
        <taxon>Hydrozoa</taxon>
        <taxon>Hydroidolina</taxon>
        <taxon>Anthoathecata</taxon>
        <taxon>Aplanulata</taxon>
        <taxon>Hydridae</taxon>
        <taxon>Hydra</taxon>
    </lineage>
</organism>
<reference evidence="2" key="1">
    <citation type="submission" date="2025-08" db="UniProtKB">
        <authorList>
            <consortium name="RefSeq"/>
        </authorList>
    </citation>
    <scope>IDENTIFICATION</scope>
</reference>
<dbReference type="GeneID" id="136087329"/>
<evidence type="ECO:0000313" key="1">
    <source>
        <dbReference type="Proteomes" id="UP001652625"/>
    </source>
</evidence>
<proteinExistence type="predicted"/>
<name>A0ABM4CV83_HYDVU</name>
<dbReference type="Proteomes" id="UP001652625">
    <property type="component" value="Chromosome 11"/>
</dbReference>
<dbReference type="PANTHER" id="PTHR46409:SF1">
    <property type="entry name" value="HTH PSQ-TYPE DOMAIN-CONTAINING PROTEIN"/>
    <property type="match status" value="1"/>
</dbReference>
<sequence>MNAKCGSGKPTRKRTHNIITRHESERYAGQPNELPVSDLPMYKQIIQYAYKVEKEMITTKKIDSPAIVLKVSEEILKIWKKVNPNLPLMKEKPLRNKLQRTFQKVTAAERSKASKHKNSVCWLENNLLKLFDISTCRSELPLLNCDDRNVRCKGCTNKHYVCLCEESKQVPVLEREYLKDQKVKQGSFGTWQIGKIDKKETAKIVRKRSKEKNNLISDIALHSDNDCISETYDVEIDNNDENQNHEFFAKPLCKKNYTDLTNIAKAAIRFEVSDAATSAIATATLIDYQIITQNDRSQIITEKKIFDTKKRVSTMISEKHSSEVFHLKVIGVDSKNDKNTLAHILGYDHYAEPIIKRTVKDEHHLTFTAESGPFSKKYLTHIEIKNGTGITMATETLKILEKYNSISSLEAIVLDNTSANTGVDNGLVVTLERLLNRRIHLIGCVLHQNELPLRHVIAEVDGKSNDPKKYKGPIGQKASASDLHNLPIVDFVPIHSEIDSYVNSNILSDLSTDQRKLNEYCIGISKGFISPKYSIKKPGPVYHARWLTLALRIMMVYARVKNPTDKLCTITKYIVQVYCPMWFAHKRSDLYKDAPRLLHKTIELVKNVRQTIYNKLFFKIFKETLIAVFKKTFYILCCKMMKKI</sequence>
<protein>
    <submittedName>
        <fullName evidence="2">Uncharacterized protein LOC136087329</fullName>
    </submittedName>
</protein>
<accession>A0ABM4CV83</accession>
<keyword evidence="1" id="KW-1185">Reference proteome</keyword>
<evidence type="ECO:0000313" key="2">
    <source>
        <dbReference type="RefSeq" id="XP_065665847.1"/>
    </source>
</evidence>
<dbReference type="PANTHER" id="PTHR46409">
    <property type="entry name" value="HTH PSQ-TYPE DOMAIN-CONTAINING PROTEIN"/>
    <property type="match status" value="1"/>
</dbReference>
<gene>
    <name evidence="2" type="primary">LOC136087329</name>
</gene>
<dbReference type="RefSeq" id="XP_065665847.1">
    <property type="nucleotide sequence ID" value="XM_065809775.1"/>
</dbReference>